<dbReference type="STRING" id="50429.A0A2B4S9Y7"/>
<comment type="caution">
    <text evidence="1">The sequence shown here is derived from an EMBL/GenBank/DDBJ whole genome shotgun (WGS) entry which is preliminary data.</text>
</comment>
<evidence type="ECO:0008006" key="3">
    <source>
        <dbReference type="Google" id="ProtNLM"/>
    </source>
</evidence>
<organism evidence="1 2">
    <name type="scientific">Stylophora pistillata</name>
    <name type="common">Smooth cauliflower coral</name>
    <dbReference type="NCBI Taxonomy" id="50429"/>
    <lineage>
        <taxon>Eukaryota</taxon>
        <taxon>Metazoa</taxon>
        <taxon>Cnidaria</taxon>
        <taxon>Anthozoa</taxon>
        <taxon>Hexacorallia</taxon>
        <taxon>Scleractinia</taxon>
        <taxon>Astrocoeniina</taxon>
        <taxon>Pocilloporidae</taxon>
        <taxon>Stylophora</taxon>
    </lineage>
</organism>
<evidence type="ECO:0000313" key="2">
    <source>
        <dbReference type="Proteomes" id="UP000225706"/>
    </source>
</evidence>
<dbReference type="Proteomes" id="UP000225706">
    <property type="component" value="Unassembled WGS sequence"/>
</dbReference>
<sequence>MRTAVSASKVTHAYFRKLKAINKQQFLEDIRNSSLCRDPPTNTLDELVECYNNTPRSVLDKHAPVRARHLKSQSRPPWFNDEIVKARRERRSAERKWRAGLCRLTRMLVGWQMRWTSEADAVIAIEKCIRDVRAWMRDDKLMLNDDKSEFLIIGTERQLSKASVDEIKIGQAEVSPVSSVRNLGTWFDSHLDMSTHVTKACASAFYYLYSIQHIRKYLSRESTERLVHAFITSRLDYCNGLLYGAPEYQIKKLQRVMNASVQLVYCAPKYCHITPLLRELHRLPVRLRVDFKLLLVAFKYLTVLAQLS</sequence>
<reference evidence="2" key="1">
    <citation type="journal article" date="2017" name="bioRxiv">
        <title>Comparative analysis of the genomes of Stylophora pistillata and Acropora digitifera provides evidence for extensive differences between species of corals.</title>
        <authorList>
            <person name="Voolstra C.R."/>
            <person name="Li Y."/>
            <person name="Liew Y.J."/>
            <person name="Baumgarten S."/>
            <person name="Zoccola D."/>
            <person name="Flot J.-F."/>
            <person name="Tambutte S."/>
            <person name="Allemand D."/>
            <person name="Aranda M."/>
        </authorList>
    </citation>
    <scope>NUCLEOTIDE SEQUENCE [LARGE SCALE GENOMIC DNA]</scope>
</reference>
<evidence type="ECO:0000313" key="1">
    <source>
        <dbReference type="EMBL" id="PFX25397.1"/>
    </source>
</evidence>
<dbReference type="OrthoDB" id="5950300at2759"/>
<accession>A0A2B4S9Y7</accession>
<protein>
    <recommendedName>
        <fullName evidence="3">RNA-directed DNA polymerase from mobile element jockey</fullName>
    </recommendedName>
</protein>
<dbReference type="EMBL" id="LSMT01000152">
    <property type="protein sequence ID" value="PFX25397.1"/>
    <property type="molecule type" value="Genomic_DNA"/>
</dbReference>
<gene>
    <name evidence="1" type="ORF">AWC38_SpisGene9986</name>
</gene>
<name>A0A2B4S9Y7_STYPI</name>
<proteinExistence type="predicted"/>
<dbReference type="AlphaFoldDB" id="A0A2B4S9Y7"/>
<dbReference type="PANTHER" id="PTHR33332">
    <property type="entry name" value="REVERSE TRANSCRIPTASE DOMAIN-CONTAINING PROTEIN"/>
    <property type="match status" value="1"/>
</dbReference>
<keyword evidence="2" id="KW-1185">Reference proteome</keyword>